<reference evidence="1" key="1">
    <citation type="submission" date="2021-01" db="EMBL/GenBank/DDBJ databases">
        <title>Whole genome shotgun sequence of Sphaerimonospora thailandensis NBRC 107569.</title>
        <authorList>
            <person name="Komaki H."/>
            <person name="Tamura T."/>
        </authorList>
    </citation>
    <scope>NUCLEOTIDE SEQUENCE</scope>
    <source>
        <strain evidence="1">NBRC 107569</strain>
    </source>
</reference>
<organism evidence="1 2">
    <name type="scientific">Sphaerimonospora thailandensis</name>
    <dbReference type="NCBI Taxonomy" id="795644"/>
    <lineage>
        <taxon>Bacteria</taxon>
        <taxon>Bacillati</taxon>
        <taxon>Actinomycetota</taxon>
        <taxon>Actinomycetes</taxon>
        <taxon>Streptosporangiales</taxon>
        <taxon>Streptosporangiaceae</taxon>
        <taxon>Sphaerimonospora</taxon>
    </lineage>
</organism>
<dbReference type="RefSeq" id="WP_204012328.1">
    <property type="nucleotide sequence ID" value="NZ_BOOG01000011.1"/>
</dbReference>
<gene>
    <name evidence="1" type="ORF">Mth01_11360</name>
</gene>
<dbReference type="AlphaFoldDB" id="A0A8J3VYD3"/>
<dbReference type="Proteomes" id="UP000610966">
    <property type="component" value="Unassembled WGS sequence"/>
</dbReference>
<name>A0A8J3VYD3_9ACTN</name>
<proteinExistence type="predicted"/>
<dbReference type="NCBIfam" id="TIGR04500">
    <property type="entry name" value="PpiC_rel_mature"/>
    <property type="match status" value="1"/>
</dbReference>
<evidence type="ECO:0008006" key="3">
    <source>
        <dbReference type="Google" id="ProtNLM"/>
    </source>
</evidence>
<sequence>MTSTFDAALTEAAALLRTLPRRRDDVSEARRTVAEWSETRPAVRAQLVADVRAGSPMVDYDLVLAHPDGGSVALTAPADDGVPWTVDHSTHWASGRVVTVDGFGLLIQNALLTLRTRAERDTTIPDELIDYCILSDMTGMESPPTQEEIQQASDAYRIRNGLRSRADMTRWLAAVGLNETAYTSHIFGLALRQRVRIRIEQETAHDYLARNPAEFDQVWALWAEGPEDRLAELAGTSDPDAALTRALASRDRITVTTVDGPALDLPEPLRAAPEGTVVGPVAHGKAHLLGVVRERRPADPTDLRTLAAAGRAGFAEYMAERRAKADITWHWL</sequence>
<dbReference type="EMBL" id="BOOG01000011">
    <property type="protein sequence ID" value="GIH68883.1"/>
    <property type="molecule type" value="Genomic_DNA"/>
</dbReference>
<dbReference type="InterPro" id="IPR030985">
    <property type="entry name" value="PpiC-rel_mature"/>
</dbReference>
<protein>
    <recommendedName>
        <fullName evidence="3">Peptide maturation system protein</fullName>
    </recommendedName>
</protein>
<evidence type="ECO:0000313" key="1">
    <source>
        <dbReference type="EMBL" id="GIH68883.1"/>
    </source>
</evidence>
<comment type="caution">
    <text evidence="1">The sequence shown here is derived from an EMBL/GenBank/DDBJ whole genome shotgun (WGS) entry which is preliminary data.</text>
</comment>
<accession>A0A8J3VYD3</accession>
<evidence type="ECO:0000313" key="2">
    <source>
        <dbReference type="Proteomes" id="UP000610966"/>
    </source>
</evidence>
<keyword evidence="2" id="KW-1185">Reference proteome</keyword>